<feature type="binding site" evidence="11">
    <location>
        <position position="37"/>
    </location>
    <ligand>
        <name>sn-glycerol 3-phosphate</name>
        <dbReference type="ChEBI" id="CHEBI:57597"/>
    </ligand>
</feature>
<dbReference type="PROSITE" id="PS00445">
    <property type="entry name" value="FGGY_KINASES_2"/>
    <property type="match status" value="1"/>
</dbReference>
<feature type="binding site" evidence="11">
    <location>
        <position position="38"/>
    </location>
    <ligand>
        <name>ATP</name>
        <dbReference type="ChEBI" id="CHEBI:30616"/>
    </ligand>
</feature>
<evidence type="ECO:0000259" key="13">
    <source>
        <dbReference type="Pfam" id="PF00370"/>
    </source>
</evidence>
<feature type="binding site" evidence="11">
    <location>
        <position position="269"/>
    </location>
    <ligand>
        <name>glycerol</name>
        <dbReference type="ChEBI" id="CHEBI:17754"/>
    </ligand>
</feature>
<evidence type="ECO:0000313" key="16">
    <source>
        <dbReference type="Proteomes" id="UP000256869"/>
    </source>
</evidence>
<dbReference type="HAMAP" id="MF_00186">
    <property type="entry name" value="Glycerol_kin"/>
    <property type="match status" value="1"/>
</dbReference>
<feature type="binding site" evidence="11">
    <location>
        <position position="41"/>
    </location>
    <ligand>
        <name>ADP</name>
        <dbReference type="ChEBI" id="CHEBI:456216"/>
    </ligand>
</feature>
<dbReference type="UniPathway" id="UPA00618">
    <property type="reaction ID" value="UER00672"/>
</dbReference>
<evidence type="ECO:0000259" key="14">
    <source>
        <dbReference type="Pfam" id="PF02782"/>
    </source>
</evidence>
<evidence type="ECO:0000313" key="15">
    <source>
        <dbReference type="EMBL" id="RED55965.1"/>
    </source>
</evidence>
<keyword evidence="7 11" id="KW-0067">ATP-binding</keyword>
<feature type="binding site" evidence="11">
    <location>
        <position position="107"/>
    </location>
    <ligand>
        <name>glycerol</name>
        <dbReference type="ChEBI" id="CHEBI:17754"/>
    </ligand>
</feature>
<keyword evidence="16" id="KW-1185">Reference proteome</keyword>
<dbReference type="GO" id="GO:0006072">
    <property type="term" value="P:glycerol-3-phosphate metabolic process"/>
    <property type="evidence" value="ECO:0007669"/>
    <property type="project" value="InterPro"/>
</dbReference>
<evidence type="ECO:0000256" key="6">
    <source>
        <dbReference type="ARBA" id="ARBA00022798"/>
    </source>
</evidence>
<evidence type="ECO:0000256" key="2">
    <source>
        <dbReference type="ARBA" id="ARBA00009156"/>
    </source>
</evidence>
<dbReference type="GO" id="GO:0004370">
    <property type="term" value="F:glycerol kinase activity"/>
    <property type="evidence" value="ECO:0007669"/>
    <property type="project" value="UniProtKB-UniRule"/>
</dbReference>
<dbReference type="InterPro" id="IPR005999">
    <property type="entry name" value="Glycerol_kin"/>
</dbReference>
<evidence type="ECO:0000256" key="11">
    <source>
        <dbReference type="HAMAP-Rule" id="MF_00186"/>
    </source>
</evidence>
<evidence type="ECO:0000256" key="12">
    <source>
        <dbReference type="RuleBase" id="RU003733"/>
    </source>
</evidence>
<dbReference type="CDD" id="cd07786">
    <property type="entry name" value="FGGY_EcGK_like"/>
    <property type="match status" value="1"/>
</dbReference>
<dbReference type="GO" id="GO:0005829">
    <property type="term" value="C:cytosol"/>
    <property type="evidence" value="ECO:0007669"/>
    <property type="project" value="TreeGrafter"/>
</dbReference>
<feature type="binding site" evidence="11">
    <location>
        <position position="434"/>
    </location>
    <ligand>
        <name>ADP</name>
        <dbReference type="ChEBI" id="CHEBI:456216"/>
    </ligand>
</feature>
<dbReference type="Pfam" id="PF02782">
    <property type="entry name" value="FGGY_C"/>
    <property type="match status" value="1"/>
</dbReference>
<keyword evidence="3 11" id="KW-0808">Transferase</keyword>
<reference evidence="15 16" key="1">
    <citation type="submission" date="2018-07" db="EMBL/GenBank/DDBJ databases">
        <title>Genomic Encyclopedia of Type Strains, Phase III (KMG-III): the genomes of soil and plant-associated and newly described type strains.</title>
        <authorList>
            <person name="Whitman W."/>
        </authorList>
    </citation>
    <scope>NUCLEOTIDE SEQUENCE [LARGE SCALE GENOMIC DNA]</scope>
    <source>
        <strain evidence="15 16">CECT 8236</strain>
    </source>
</reference>
<feature type="domain" description="Carbohydrate kinase FGGY C-terminal" evidence="14">
    <location>
        <begin position="285"/>
        <end position="473"/>
    </location>
</feature>
<feature type="binding site" evidence="11">
    <location>
        <position position="107"/>
    </location>
    <ligand>
        <name>sn-glycerol 3-phosphate</name>
        <dbReference type="ChEBI" id="CHEBI:57597"/>
    </ligand>
</feature>
<comment type="caution">
    <text evidence="11">Lacks conserved residue(s) required for the propagation of feature annotation.</text>
</comment>
<comment type="pathway">
    <text evidence="1 11">Polyol metabolism; glycerol degradation via glycerol kinase pathway; sn-glycerol 3-phosphate from glycerol: step 1/1.</text>
</comment>
<comment type="subunit">
    <text evidence="10 11">Homotetramer and homodimer (in equilibrium).</text>
</comment>
<evidence type="ECO:0000256" key="3">
    <source>
        <dbReference type="ARBA" id="ARBA00022679"/>
    </source>
</evidence>
<accession>A0A3D9I2U3</accession>
<protein>
    <recommendedName>
        <fullName evidence="11">Glycerol kinase</fullName>
        <ecNumber evidence="11">2.7.1.30</ecNumber>
    </recommendedName>
    <alternativeName>
        <fullName evidence="11">ATP:glycerol 3-phosphotransferase</fullName>
    </alternativeName>
    <alternativeName>
        <fullName evidence="11">Glycerokinase</fullName>
        <shortName evidence="11">GK</shortName>
    </alternativeName>
</protein>
<dbReference type="EC" id="2.7.1.30" evidence="11"/>
<dbReference type="InterPro" id="IPR018485">
    <property type="entry name" value="FGGY_C"/>
</dbReference>
<proteinExistence type="inferred from homology"/>
<feature type="domain" description="Carbohydrate kinase FGGY N-terminal" evidence="13">
    <location>
        <begin position="29"/>
        <end position="275"/>
    </location>
</feature>
<dbReference type="PANTHER" id="PTHR10196:SF69">
    <property type="entry name" value="GLYCEROL KINASE"/>
    <property type="match status" value="1"/>
</dbReference>
<dbReference type="Pfam" id="PF00370">
    <property type="entry name" value="FGGY_N"/>
    <property type="match status" value="1"/>
</dbReference>
<gene>
    <name evidence="11" type="primary">glpK</name>
    <name evidence="15" type="ORF">DFP95_11528</name>
</gene>
<dbReference type="GO" id="GO:0005524">
    <property type="term" value="F:ATP binding"/>
    <property type="evidence" value="ECO:0007669"/>
    <property type="project" value="UniProtKB-UniRule"/>
</dbReference>
<dbReference type="GO" id="GO:0019563">
    <property type="term" value="P:glycerol catabolic process"/>
    <property type="evidence" value="ECO:0007669"/>
    <property type="project" value="UniProtKB-UniRule"/>
</dbReference>
<feature type="binding site" evidence="11">
    <location>
        <position position="434"/>
    </location>
    <ligand>
        <name>ATP</name>
        <dbReference type="ChEBI" id="CHEBI:30616"/>
    </ligand>
</feature>
<feature type="binding site" evidence="11">
    <location>
        <position position="268"/>
    </location>
    <ligand>
        <name>glycerol</name>
        <dbReference type="ChEBI" id="CHEBI:17754"/>
    </ligand>
</feature>
<dbReference type="Proteomes" id="UP000256869">
    <property type="component" value="Unassembled WGS sequence"/>
</dbReference>
<evidence type="ECO:0000256" key="5">
    <source>
        <dbReference type="ARBA" id="ARBA00022777"/>
    </source>
</evidence>
<feature type="binding site" evidence="11">
    <location>
        <position position="39"/>
    </location>
    <ligand>
        <name>ATP</name>
        <dbReference type="ChEBI" id="CHEBI:30616"/>
    </ligand>
</feature>
<dbReference type="AlphaFoldDB" id="A0A3D9I2U3"/>
<evidence type="ECO:0000256" key="8">
    <source>
        <dbReference type="ARBA" id="ARBA00052101"/>
    </source>
</evidence>
<comment type="catalytic activity">
    <reaction evidence="8 11">
        <text>glycerol + ATP = sn-glycerol 3-phosphate + ADP + H(+)</text>
        <dbReference type="Rhea" id="RHEA:21644"/>
        <dbReference type="ChEBI" id="CHEBI:15378"/>
        <dbReference type="ChEBI" id="CHEBI:17754"/>
        <dbReference type="ChEBI" id="CHEBI:30616"/>
        <dbReference type="ChEBI" id="CHEBI:57597"/>
        <dbReference type="ChEBI" id="CHEBI:456216"/>
        <dbReference type="EC" id="2.7.1.30"/>
    </reaction>
</comment>
<dbReference type="NCBIfam" id="TIGR01311">
    <property type="entry name" value="glycerol_kin"/>
    <property type="match status" value="1"/>
</dbReference>
<dbReference type="FunFam" id="3.30.420.40:FF:000008">
    <property type="entry name" value="Glycerol kinase"/>
    <property type="match status" value="1"/>
</dbReference>
<sequence length="529" mass="58693">MRTRTGLAAGFFLRAPQKEVTIIHQNAKYILTLDQGTTSSRAIIFDRSGSTMAVAKKEFKQYYPKPGWVEHDAEEIWESQSSVMYEALNRAGVSAEEIAAISITNQRETTVIWNRLTGKPIYRAIVWQSKQSADICTRLKGEGFEPMVREKTGLIIDPYFCGTKVRWILDHVHQAREMAEQGELLFGTIDTWLLWKLTDGKVHATDYSNASRTLMYNIHELKWDPELLSMLDIPASMLPEVKPSSHIYGYVSESLFPVPIPIAGIAGDQHASLFGHACFEKGMAKNTYGTGCFLLMNTGSEPVTSNNGLLTTIAWGIDGKIVYALEGSIFIAGAVVKWLRDGLKTIWKVSDSDEHAAVVPSADGVYFVPAFVGLGAPYWDMDARGAIFGLTAGTTEDHIIRAAVESIAYQTKDVLTSMEADSGIKLVKLTVDGGATANQFLMQWQADLLNVPIERPKVLETTALGAAYLAGLAVGLWKNQDEISFQIRISRDQNYKPDLPEEIRQERYEGWVQAVHATMAFKKKSPQGK</sequence>
<feature type="binding site" evidence="11">
    <location>
        <position position="290"/>
    </location>
    <ligand>
        <name>ADP</name>
        <dbReference type="ChEBI" id="CHEBI:456216"/>
    </ligand>
</feature>
<organism evidence="15 16">
    <name type="scientific">Cohnella lupini</name>
    <dbReference type="NCBI Taxonomy" id="1294267"/>
    <lineage>
        <taxon>Bacteria</taxon>
        <taxon>Bacillati</taxon>
        <taxon>Bacillota</taxon>
        <taxon>Bacilli</taxon>
        <taxon>Bacillales</taxon>
        <taxon>Paenibacillaceae</taxon>
        <taxon>Cohnella</taxon>
    </lineage>
</organism>
<dbReference type="FunFam" id="3.30.420.40:FF:000007">
    <property type="entry name" value="Glycerol kinase"/>
    <property type="match status" value="1"/>
</dbReference>
<dbReference type="NCBIfam" id="NF000756">
    <property type="entry name" value="PRK00047.1"/>
    <property type="match status" value="1"/>
</dbReference>
<feature type="binding site" evidence="11">
    <location>
        <position position="37"/>
    </location>
    <ligand>
        <name>ATP</name>
        <dbReference type="ChEBI" id="CHEBI:30616"/>
    </ligand>
</feature>
<feature type="binding site" evidence="11">
    <location>
        <position position="37"/>
    </location>
    <ligand>
        <name>ADP</name>
        <dbReference type="ChEBI" id="CHEBI:456216"/>
    </ligand>
</feature>
<keyword evidence="6 11" id="KW-0319">Glycerol metabolism</keyword>
<feature type="binding site" evidence="11">
    <location>
        <position position="438"/>
    </location>
    <ligand>
        <name>ADP</name>
        <dbReference type="ChEBI" id="CHEBI:456216"/>
    </ligand>
</feature>
<feature type="binding site" evidence="11">
    <location>
        <position position="108"/>
    </location>
    <ligand>
        <name>glycerol</name>
        <dbReference type="ChEBI" id="CHEBI:17754"/>
    </ligand>
</feature>
<comment type="function">
    <text evidence="9 11">Key enzyme in the regulation of glycerol uptake and metabolism. Catalyzes the phosphorylation of glycerol to yield sn-glycerol 3-phosphate.</text>
</comment>
<keyword evidence="4 11" id="KW-0547">Nucleotide-binding</keyword>
<dbReference type="InterPro" id="IPR018483">
    <property type="entry name" value="Carb_kinase_FGGY_CS"/>
</dbReference>
<comment type="caution">
    <text evidence="15">The sequence shown here is derived from an EMBL/GenBank/DDBJ whole genome shotgun (WGS) entry which is preliminary data.</text>
</comment>
<evidence type="ECO:0000256" key="9">
    <source>
        <dbReference type="ARBA" id="ARBA00054633"/>
    </source>
</evidence>
<dbReference type="PANTHER" id="PTHR10196">
    <property type="entry name" value="SUGAR KINASE"/>
    <property type="match status" value="1"/>
</dbReference>
<keyword evidence="5 11" id="KW-0418">Kinase</keyword>
<feature type="binding site" evidence="11">
    <location>
        <position position="333"/>
    </location>
    <ligand>
        <name>ADP</name>
        <dbReference type="ChEBI" id="CHEBI:456216"/>
    </ligand>
</feature>
<dbReference type="InterPro" id="IPR018484">
    <property type="entry name" value="FGGY_N"/>
</dbReference>
<comment type="activity regulation">
    <text evidence="11">Activated by phosphorylation and inhibited by fructose 1,6-bisphosphate (FBP).</text>
</comment>
<dbReference type="PIRSF" id="PIRSF000538">
    <property type="entry name" value="GlpK"/>
    <property type="match status" value="1"/>
</dbReference>
<dbReference type="InterPro" id="IPR043129">
    <property type="entry name" value="ATPase_NBD"/>
</dbReference>
<dbReference type="SUPFAM" id="SSF53067">
    <property type="entry name" value="Actin-like ATPase domain"/>
    <property type="match status" value="2"/>
</dbReference>
<feature type="binding site" evidence="11">
    <location>
        <position position="159"/>
    </location>
    <ligand>
        <name>sn-glycerol 3-phosphate</name>
        <dbReference type="ChEBI" id="CHEBI:57597"/>
    </ligand>
</feature>
<dbReference type="EMBL" id="QRDY01000015">
    <property type="protein sequence ID" value="RED55965.1"/>
    <property type="molecule type" value="Genomic_DNA"/>
</dbReference>
<feature type="binding site" evidence="11">
    <location>
        <position position="108"/>
    </location>
    <ligand>
        <name>sn-glycerol 3-phosphate</name>
        <dbReference type="ChEBI" id="CHEBI:57597"/>
    </ligand>
</feature>
<name>A0A3D9I2U3_9BACL</name>
<evidence type="ECO:0000256" key="10">
    <source>
        <dbReference type="ARBA" id="ARBA00063665"/>
    </source>
</evidence>
<evidence type="ECO:0000256" key="4">
    <source>
        <dbReference type="ARBA" id="ARBA00022741"/>
    </source>
</evidence>
<evidence type="ECO:0000256" key="7">
    <source>
        <dbReference type="ARBA" id="ARBA00022840"/>
    </source>
</evidence>
<feature type="binding site" evidence="11">
    <location>
        <position position="333"/>
    </location>
    <ligand>
        <name>ATP</name>
        <dbReference type="ChEBI" id="CHEBI:30616"/>
    </ligand>
</feature>
<comment type="similarity">
    <text evidence="2 11 12">Belongs to the FGGY kinase family.</text>
</comment>
<evidence type="ECO:0000256" key="1">
    <source>
        <dbReference type="ARBA" id="ARBA00005190"/>
    </source>
</evidence>
<feature type="binding site" evidence="11">
    <location>
        <position position="290"/>
    </location>
    <ligand>
        <name>ATP</name>
        <dbReference type="ChEBI" id="CHEBI:30616"/>
    </ligand>
</feature>
<feature type="binding site" evidence="11">
    <location>
        <position position="159"/>
    </location>
    <ligand>
        <name>glycerol</name>
        <dbReference type="ChEBI" id="CHEBI:17754"/>
    </ligand>
</feature>
<dbReference type="InterPro" id="IPR000577">
    <property type="entry name" value="Carb_kinase_FGGY"/>
</dbReference>
<feature type="binding site" evidence="11">
    <location>
        <position position="268"/>
    </location>
    <ligand>
        <name>sn-glycerol 3-phosphate</name>
        <dbReference type="ChEBI" id="CHEBI:57597"/>
    </ligand>
</feature>
<dbReference type="Gene3D" id="3.30.420.40">
    <property type="match status" value="2"/>
</dbReference>